<keyword evidence="1" id="KW-0472">Membrane</keyword>
<dbReference type="PANTHER" id="PTHR34220">
    <property type="entry name" value="SENSOR HISTIDINE KINASE YPDA"/>
    <property type="match status" value="1"/>
</dbReference>
<dbReference type="InterPro" id="IPR013783">
    <property type="entry name" value="Ig-like_fold"/>
</dbReference>
<gene>
    <name evidence="3" type="ORF">GENT5_01260</name>
</gene>
<dbReference type="Gene3D" id="2.60.40.10">
    <property type="entry name" value="Immunoglobulins"/>
    <property type="match status" value="1"/>
</dbReference>
<feature type="transmembrane region" description="Helical" evidence="1">
    <location>
        <begin position="709"/>
        <end position="729"/>
    </location>
</feature>
<evidence type="ECO:0000256" key="1">
    <source>
        <dbReference type="SAM" id="Phobius"/>
    </source>
</evidence>
<evidence type="ECO:0000313" key="4">
    <source>
        <dbReference type="Proteomes" id="UP001319867"/>
    </source>
</evidence>
<reference evidence="3 4" key="1">
    <citation type="journal article" date="2022" name="Int. J. Syst. Evol. Microbiol.">
        <title>Flavobacterium ammonificans sp. nov. and Flavobacterium ammoniigenes sp. nov., ammonifying bacteria isolated from surface river water.</title>
        <authorList>
            <person name="Watanabe K."/>
            <person name="Kitamura T."/>
            <person name="Ogata Y."/>
            <person name="Shindo C."/>
            <person name="Suda W."/>
        </authorList>
    </citation>
    <scope>NUCLEOTIDE SEQUENCE [LARGE SCALE GENOMIC DNA]</scope>
    <source>
        <strain evidence="3 4">GENT5</strain>
    </source>
</reference>
<dbReference type="InterPro" id="IPR036890">
    <property type="entry name" value="HATPase_C_sf"/>
</dbReference>
<dbReference type="InterPro" id="IPR010559">
    <property type="entry name" value="Sig_transdc_His_kin_internal"/>
</dbReference>
<protein>
    <submittedName>
        <fullName evidence="3">Histidine kinase</fullName>
    </submittedName>
</protein>
<keyword evidence="1" id="KW-1133">Transmembrane helix</keyword>
<dbReference type="SUPFAM" id="SSF55874">
    <property type="entry name" value="ATPase domain of HSP90 chaperone/DNA topoisomerase II/histidine kinase"/>
    <property type="match status" value="1"/>
</dbReference>
<dbReference type="Pfam" id="PF06580">
    <property type="entry name" value="His_kinase"/>
    <property type="match status" value="1"/>
</dbReference>
<organism evidence="3 4">
    <name type="scientific">Flavobacterium ammoniigenes</name>
    <dbReference type="NCBI Taxonomy" id="1751095"/>
    <lineage>
        <taxon>Bacteria</taxon>
        <taxon>Pseudomonadati</taxon>
        <taxon>Bacteroidota</taxon>
        <taxon>Flavobacteriia</taxon>
        <taxon>Flavobacteriales</taxon>
        <taxon>Flavobacteriaceae</taxon>
        <taxon>Flavobacterium</taxon>
    </lineage>
</organism>
<proteinExistence type="predicted"/>
<dbReference type="PANTHER" id="PTHR34220:SF7">
    <property type="entry name" value="SENSOR HISTIDINE KINASE YPDA"/>
    <property type="match status" value="1"/>
</dbReference>
<dbReference type="Proteomes" id="UP001319867">
    <property type="component" value="Chromosome"/>
</dbReference>
<dbReference type="InterPro" id="IPR050640">
    <property type="entry name" value="Bact_2-comp_sensor_kinase"/>
</dbReference>
<keyword evidence="3" id="KW-0808">Transferase</keyword>
<dbReference type="Gene3D" id="2.130.10.10">
    <property type="entry name" value="YVTN repeat-like/Quinoprotein amine dehydrogenase"/>
    <property type="match status" value="1"/>
</dbReference>
<dbReference type="GO" id="GO:0016301">
    <property type="term" value="F:kinase activity"/>
    <property type="evidence" value="ECO:0007669"/>
    <property type="project" value="UniProtKB-KW"/>
</dbReference>
<dbReference type="Gene3D" id="3.30.565.10">
    <property type="entry name" value="Histidine kinase-like ATPase, C-terminal domain"/>
    <property type="match status" value="1"/>
</dbReference>
<dbReference type="RefSeq" id="WP_229317427.1">
    <property type="nucleotide sequence ID" value="NZ_AP025184.1"/>
</dbReference>
<feature type="domain" description="Signal transduction histidine kinase internal region" evidence="2">
    <location>
        <begin position="747"/>
        <end position="822"/>
    </location>
</feature>
<keyword evidence="3" id="KW-0418">Kinase</keyword>
<name>A0ABM9SEF2_9FLAO</name>
<accession>A0ABM9SEF2</accession>
<dbReference type="EMBL" id="AP025184">
    <property type="protein sequence ID" value="BDB53821.1"/>
    <property type="molecule type" value="Genomic_DNA"/>
</dbReference>
<dbReference type="InterPro" id="IPR015943">
    <property type="entry name" value="WD40/YVTN_repeat-like_dom_sf"/>
</dbReference>
<keyword evidence="1" id="KW-0812">Transmembrane</keyword>
<evidence type="ECO:0000259" key="2">
    <source>
        <dbReference type="Pfam" id="PF06580"/>
    </source>
</evidence>
<evidence type="ECO:0000313" key="3">
    <source>
        <dbReference type="EMBL" id="BDB53821.1"/>
    </source>
</evidence>
<keyword evidence="4" id="KW-1185">Reference proteome</keyword>
<sequence>MKYFFLVFFASLNFMIYGQKYETIRYFNQNGDLNSEIIYNIEEDLNNYFWMSTDNGIFKYNGNSFKKFTVKNGLPSNDIFKIKIDSRNRIWLTGYYFGLYYIYKDKVVKVKNSEKYNTLEYLYENKDTIFFKNPYFVNIKYITKNNKLESLPLNLNRVRIMTYNDNGLEVYRYAKKLNFFVIYKNRRINVPKGYVFYPNLSSTVPTFVKDYSLMKYHSLNRIISNDIIFLKDGKWNKFLKTKEVKKIKILSRDFENNYTYMYDSKNKIIVLKDNVYNYKLTKLYSSLPIDNDKIYFTFIDKSKNIWVITNDNQLIFVPNNYDQISSYNSEFIFKNKFSSIKYGIKYKDKFFLITNNNEFGFFDLNNKFSVIDIFKNEALYKIIVNNEKLILCTNKSHYYYDINSYSLIKKFKSPANKNSKIIDNELIYSKGASLNINDSVILSIKNSIRFKDFVKINDKFYCSNEDFIISKSIYDKFHTKREIKYVNVIEKYNDLLLVGTNSNGLFLLNSKLETVQKVNNNKNIIDIKVEKNIIYVLTTNSLHVYEIVKNKLALLKVKSSKDGILDSRNKNINIDSKFIYIYSQYGITKIKKINIKTKSKAEIDFECLEFPTYTDKTIKLNRKTNTLNFLFNVNTFENEKNFKKFIRLENDNSFIKHKWEELSNKSFTYKDLKPGHYKLTLKLTSENLYKDQIKEINFYIEPYFWETTLFSFIVIALIILIIVVLYLYFKNKANKRYYLQNKINYLELKALKSQMNPHFMFNTLNGLQSVIFTKNDKEINNYFVKFSRLLRITLEVLNKEKVTLKDEINYLQSYLELEQIRKINNLVCTINIDDNLDLEGIEIPVMLLQPLLENAIEHGYSNLNKTSNLIINVKKIINTLIIEIEDDGIGVDLDKINNKEYLIKNNSFACNNIKDRIKVLNYFSKNKYKIEWFNLNNENKTGTKVIFSINLTNGK</sequence>
<reference evidence="3 4" key="2">
    <citation type="journal article" date="2022" name="Microorganisms">
        <title>Complete Genome Sequences of Two Flavobacterium ammonificans Strains and a Flavobacterium ammoniigenes Strain of Ammonifying Bacterioplankton Isolated from Surface River Water.</title>
        <authorList>
            <person name="Suda W."/>
            <person name="Ogata Y."/>
            <person name="Shindo C."/>
            <person name="Watanabe K."/>
        </authorList>
    </citation>
    <scope>NUCLEOTIDE SEQUENCE [LARGE SCALE GENOMIC DNA]</scope>
    <source>
        <strain evidence="3 4">GENT5</strain>
    </source>
</reference>